<dbReference type="InParanoid" id="A0A259TXD5"/>
<accession>A0A259TXD5</accession>
<evidence type="ECO:0008006" key="4">
    <source>
        <dbReference type="Google" id="ProtNLM"/>
    </source>
</evidence>
<keyword evidence="3" id="KW-1185">Reference proteome</keyword>
<reference evidence="2 3" key="1">
    <citation type="submission" date="2016-11" db="EMBL/GenBank/DDBJ databases">
        <title>Study of marine rhodopsin-containing bacteria.</title>
        <authorList>
            <person name="Yoshizawa S."/>
            <person name="Kumagai Y."/>
            <person name="Kogure K."/>
        </authorList>
    </citation>
    <scope>NUCLEOTIDE SEQUENCE [LARGE SCALE GENOMIC DNA]</scope>
    <source>
        <strain evidence="2 3">SG-29</strain>
    </source>
</reference>
<dbReference type="Gene3D" id="2.40.160.10">
    <property type="entry name" value="Porin"/>
    <property type="match status" value="1"/>
</dbReference>
<sequence>MAQADPTMATRSDSTASPEASVSVAPPPVEAAPTIRFRGLGFFDYDYTLASPVEGEAGANTFDYRRLYLTADYTLSDAFDGRFRLEAQSSSTTAQGRPAPFVKDAFIRWKGPLAEGHSFRLGLQPPPLLEVVERVWGYRSLDRTLLDRARANDSRDFGLRADGPLAPRVSYSLMVGNGRGLVEERSTERGKHVYGQLQARPTEATFATLGLDYTPHEGEGEERDESVKASAFYGASGETVRAGVEAYAVYTNYQDPSLEPTQGVGASAFGVYLFGARGEYRLIGRYDFVQGAARRADADEHYGLLAFSYAPIPSVEVMPNVLVSAFEGQDASVTGRVTVSARF</sequence>
<name>A0A259TXD5_9BACT</name>
<dbReference type="AlphaFoldDB" id="A0A259TXD5"/>
<evidence type="ECO:0000256" key="1">
    <source>
        <dbReference type="SAM" id="MobiDB-lite"/>
    </source>
</evidence>
<evidence type="ECO:0000313" key="2">
    <source>
        <dbReference type="EMBL" id="OZC02356.1"/>
    </source>
</evidence>
<dbReference type="Proteomes" id="UP000216446">
    <property type="component" value="Unassembled WGS sequence"/>
</dbReference>
<dbReference type="SUPFAM" id="SSF56935">
    <property type="entry name" value="Porins"/>
    <property type="match status" value="1"/>
</dbReference>
<organism evidence="2 3">
    <name type="scientific">Rubricoccus marinus</name>
    <dbReference type="NCBI Taxonomy" id="716817"/>
    <lineage>
        <taxon>Bacteria</taxon>
        <taxon>Pseudomonadati</taxon>
        <taxon>Rhodothermota</taxon>
        <taxon>Rhodothermia</taxon>
        <taxon>Rhodothermales</taxon>
        <taxon>Rubricoccaceae</taxon>
        <taxon>Rubricoccus</taxon>
    </lineage>
</organism>
<feature type="region of interest" description="Disordered" evidence="1">
    <location>
        <begin position="1"/>
        <end position="27"/>
    </location>
</feature>
<protein>
    <recommendedName>
        <fullName evidence="4">Porin</fullName>
    </recommendedName>
</protein>
<evidence type="ECO:0000313" key="3">
    <source>
        <dbReference type="Proteomes" id="UP000216446"/>
    </source>
</evidence>
<comment type="caution">
    <text evidence="2">The sequence shown here is derived from an EMBL/GenBank/DDBJ whole genome shotgun (WGS) entry which is preliminary data.</text>
</comment>
<gene>
    <name evidence="2" type="ORF">BSZ36_04810</name>
</gene>
<dbReference type="EMBL" id="MQWB01000001">
    <property type="protein sequence ID" value="OZC02356.1"/>
    <property type="molecule type" value="Genomic_DNA"/>
</dbReference>
<proteinExistence type="predicted"/>
<dbReference type="InterPro" id="IPR023614">
    <property type="entry name" value="Porin_dom_sf"/>
</dbReference>